<dbReference type="Gene3D" id="3.20.20.80">
    <property type="entry name" value="Glycosidases"/>
    <property type="match status" value="1"/>
</dbReference>
<proteinExistence type="inferred from homology"/>
<sequence>MSIFPDNFLWGGAVAANQVEGAYNEGGKGLSVQDVLPNGGLGEATQEPTEDNLKLQAIDFYHRYKEDIALFSELGFKVFRTSIAWSRIFPNGDEEFPNEEGLQFYDELFDELLKNGIEPLVTLSHYETPLYLARKYHGWVDRKMIQFFEKFARTVFERYKDKVKYWLTFNEVNSVLELPFTSGGIDLLNEELSKQDLYQAIHHELVASSLVTKIAHEIIPDCKVGCMVLAMPTYPMTPNPEDVWAAHAYENLNYLFSDIHVRGYYPNYAKRYFKENGIKITFMEGDEELLKNNTVDFLSFSYYMSITQAADPSKYSSGKGNILGGLVNPYLEASDWGWQIDPIGLRLTLNRYYDRYQIPLFIVENGLGAKDQLVKDEAGGLTVHDDYRIQYMQEHLLQVAEAIQDGVEVMGYTSWGCIDCVSMSTAQLSKRYGLIYVDRNDDGSGSLTRYRKKSFYWYKEVIQSNGGILDNSLK</sequence>
<evidence type="ECO:0000256" key="5">
    <source>
        <dbReference type="RuleBase" id="RU003690"/>
    </source>
</evidence>
<evidence type="ECO:0000256" key="1">
    <source>
        <dbReference type="ARBA" id="ARBA00010838"/>
    </source>
</evidence>
<keyword evidence="3 6" id="KW-0326">Glycosidase</keyword>
<gene>
    <name evidence="7" type="ORF">ID09_07875</name>
</gene>
<dbReference type="PROSITE" id="PS00653">
    <property type="entry name" value="GLYCOSYL_HYDROL_F1_2"/>
    <property type="match status" value="1"/>
</dbReference>
<dbReference type="HOGENOM" id="CLU_001859_0_2_9"/>
<dbReference type="EMBL" id="CP008921">
    <property type="protein sequence ID" value="AIG43936.1"/>
    <property type="molecule type" value="Genomic_DNA"/>
</dbReference>
<reference evidence="7 8" key="1">
    <citation type="journal article" date="2014" name="Genome Announc.">
        <title>Whole-Genome Sequence of Streptococcus suis Serotype 4 Reference Strain 6407.</title>
        <authorList>
            <person name="Wang K."/>
            <person name="Chen J."/>
            <person name="Yao H."/>
            <person name="Lu C."/>
        </authorList>
    </citation>
    <scope>NUCLEOTIDE SEQUENCE [LARGE SCALE GENOMIC DNA]</scope>
    <source>
        <strain evidence="7">6407</strain>
    </source>
</reference>
<comment type="similarity">
    <text evidence="1 5">Belongs to the glycosyl hydrolase 1 family.</text>
</comment>
<protein>
    <submittedName>
        <fullName evidence="7">6-phospho-beta-glucosidase</fullName>
    </submittedName>
</protein>
<dbReference type="PATRIC" id="fig|1214179.4.peg.1552"/>
<dbReference type="GO" id="GO:0016052">
    <property type="term" value="P:carbohydrate catabolic process"/>
    <property type="evidence" value="ECO:0007669"/>
    <property type="project" value="TreeGrafter"/>
</dbReference>
<dbReference type="FunFam" id="3.20.20.80:FF:000004">
    <property type="entry name" value="Beta-glucosidase 6-phospho-beta-glucosidase"/>
    <property type="match status" value="1"/>
</dbReference>
<evidence type="ECO:0000256" key="4">
    <source>
        <dbReference type="PROSITE-ProRule" id="PRU10055"/>
    </source>
</evidence>
<evidence type="ECO:0000313" key="7">
    <source>
        <dbReference type="EMBL" id="AIG43936.1"/>
    </source>
</evidence>
<dbReference type="InterPro" id="IPR017853">
    <property type="entry name" value="GH"/>
</dbReference>
<dbReference type="Proteomes" id="UP000028185">
    <property type="component" value="Chromosome"/>
</dbReference>
<evidence type="ECO:0000256" key="2">
    <source>
        <dbReference type="ARBA" id="ARBA00022801"/>
    </source>
</evidence>
<dbReference type="Pfam" id="PF00232">
    <property type="entry name" value="Glyco_hydro_1"/>
    <property type="match status" value="1"/>
</dbReference>
<dbReference type="InterPro" id="IPR001360">
    <property type="entry name" value="Glyco_hydro_1"/>
</dbReference>
<dbReference type="PROSITE" id="PS00572">
    <property type="entry name" value="GLYCOSYL_HYDROL_F1_1"/>
    <property type="match status" value="1"/>
</dbReference>
<dbReference type="PANTHER" id="PTHR10353">
    <property type="entry name" value="GLYCOSYL HYDROLASE"/>
    <property type="match status" value="1"/>
</dbReference>
<dbReference type="InterPro" id="IPR033132">
    <property type="entry name" value="GH_1_N_CS"/>
</dbReference>
<dbReference type="NCBIfam" id="NF007356">
    <property type="entry name" value="PRK09852.1"/>
    <property type="match status" value="1"/>
</dbReference>
<dbReference type="SUPFAM" id="SSF51445">
    <property type="entry name" value="(Trans)glycosidases"/>
    <property type="match status" value="1"/>
</dbReference>
<dbReference type="PANTHER" id="PTHR10353:SF122">
    <property type="entry name" value="6-PHOSPHO-BETA-GLUCOSIDASE ASCB-RELATED"/>
    <property type="match status" value="1"/>
</dbReference>
<evidence type="ECO:0000313" key="8">
    <source>
        <dbReference type="Proteomes" id="UP000028185"/>
    </source>
</evidence>
<organism evidence="7 8">
    <name type="scientific">Streptococcus suis 6407</name>
    <dbReference type="NCBI Taxonomy" id="1214179"/>
    <lineage>
        <taxon>Bacteria</taxon>
        <taxon>Bacillati</taxon>
        <taxon>Bacillota</taxon>
        <taxon>Bacilli</taxon>
        <taxon>Lactobacillales</taxon>
        <taxon>Streptococcaceae</taxon>
        <taxon>Streptococcus</taxon>
    </lineage>
</organism>
<dbReference type="GO" id="GO:0008422">
    <property type="term" value="F:beta-glucosidase activity"/>
    <property type="evidence" value="ECO:0007669"/>
    <property type="project" value="TreeGrafter"/>
</dbReference>
<accession>A0A075SKM2</accession>
<dbReference type="RefSeq" id="WP_024381994.1">
    <property type="nucleotide sequence ID" value="NZ_ALLE01000010.1"/>
</dbReference>
<dbReference type="InterPro" id="IPR018120">
    <property type="entry name" value="Glyco_hydro_1_AS"/>
</dbReference>
<dbReference type="PRINTS" id="PR00131">
    <property type="entry name" value="GLHYDRLASE1"/>
</dbReference>
<dbReference type="AlphaFoldDB" id="A0A075SKM2"/>
<dbReference type="GO" id="GO:0005829">
    <property type="term" value="C:cytosol"/>
    <property type="evidence" value="ECO:0007669"/>
    <property type="project" value="TreeGrafter"/>
</dbReference>
<evidence type="ECO:0000256" key="6">
    <source>
        <dbReference type="RuleBase" id="RU004468"/>
    </source>
</evidence>
<feature type="active site" description="Nucleophile" evidence="4">
    <location>
        <position position="364"/>
    </location>
</feature>
<name>A0A075SKM2_STRSU</name>
<keyword evidence="2 6" id="KW-0378">Hydrolase</keyword>
<evidence type="ECO:0000256" key="3">
    <source>
        <dbReference type="ARBA" id="ARBA00023295"/>
    </source>
</evidence>